<evidence type="ECO:0000256" key="1">
    <source>
        <dbReference type="ARBA" id="ARBA00022617"/>
    </source>
</evidence>
<dbReference type="EMBL" id="JACVXC010000001">
    <property type="protein sequence ID" value="MBD0834791.1"/>
    <property type="molecule type" value="Genomic_DNA"/>
</dbReference>
<sequence length="144" mass="15831">MGFVMFFIAGCRNENSKIHSTDITVEKKNAKIETPEYLEGKKYFNQYCMACHMQDGMGVPGMNPPLVKTSWVLGDKARLIGVVLNGLSGDIEINGELYSNSMGSFATLEDKEIALVLSYVRQSFGNDAGPVTQEEVAKVRASIK</sequence>
<dbReference type="AlphaFoldDB" id="A0A8J6Q695"/>
<evidence type="ECO:0000256" key="3">
    <source>
        <dbReference type="ARBA" id="ARBA00023004"/>
    </source>
</evidence>
<reference evidence="6" key="1">
    <citation type="journal article" date="2013" name="Int. J. Syst. Evol. Microbiol.">
        <title>Aestuariibaculum suncheonense gen. nov., sp. nov., a marine bacterium of the family Flavobacteriaceae isolated from a tidal flat and emended descriptions of the genera Gaetbulibacter and Tamlana.</title>
        <authorList>
            <person name="Jeong S.H."/>
            <person name="Park M.S."/>
            <person name="Jin H.M."/>
            <person name="Lee K."/>
            <person name="Park W."/>
            <person name="Jeon C.O."/>
        </authorList>
    </citation>
    <scope>NUCLEOTIDE SEQUENCE</scope>
    <source>
        <strain evidence="6">SC17</strain>
    </source>
</reference>
<dbReference type="SUPFAM" id="SSF46626">
    <property type="entry name" value="Cytochrome c"/>
    <property type="match status" value="1"/>
</dbReference>
<keyword evidence="7" id="KW-1185">Reference proteome</keyword>
<dbReference type="InterPro" id="IPR051459">
    <property type="entry name" value="Cytochrome_c-type_DH"/>
</dbReference>
<keyword evidence="1 4" id="KW-0349">Heme</keyword>
<dbReference type="RefSeq" id="WP_206688675.1">
    <property type="nucleotide sequence ID" value="NZ_JACVXC010000001.1"/>
</dbReference>
<evidence type="ECO:0000259" key="5">
    <source>
        <dbReference type="PROSITE" id="PS51007"/>
    </source>
</evidence>
<comment type="caution">
    <text evidence="6">The sequence shown here is derived from an EMBL/GenBank/DDBJ whole genome shotgun (WGS) entry which is preliminary data.</text>
</comment>
<gene>
    <name evidence="6" type="ORF">ICJ84_05045</name>
</gene>
<dbReference type="PROSITE" id="PS51007">
    <property type="entry name" value="CYTC"/>
    <property type="match status" value="1"/>
</dbReference>
<dbReference type="GO" id="GO:0020037">
    <property type="term" value="F:heme binding"/>
    <property type="evidence" value="ECO:0007669"/>
    <property type="project" value="InterPro"/>
</dbReference>
<organism evidence="6 7">
    <name type="scientific">Aestuariibaculum suncheonense</name>
    <dbReference type="NCBI Taxonomy" id="1028745"/>
    <lineage>
        <taxon>Bacteria</taxon>
        <taxon>Pseudomonadati</taxon>
        <taxon>Bacteroidota</taxon>
        <taxon>Flavobacteriia</taxon>
        <taxon>Flavobacteriales</taxon>
        <taxon>Flavobacteriaceae</taxon>
    </lineage>
</organism>
<accession>A0A8J6Q695</accession>
<evidence type="ECO:0000313" key="7">
    <source>
        <dbReference type="Proteomes" id="UP000602057"/>
    </source>
</evidence>
<dbReference type="InterPro" id="IPR036909">
    <property type="entry name" value="Cyt_c-like_dom_sf"/>
</dbReference>
<reference evidence="6" key="2">
    <citation type="submission" date="2020-09" db="EMBL/GenBank/DDBJ databases">
        <authorList>
            <person name="Wu Z."/>
        </authorList>
    </citation>
    <scope>NUCLEOTIDE SEQUENCE</scope>
    <source>
        <strain evidence="6">SC17</strain>
    </source>
</reference>
<evidence type="ECO:0000256" key="2">
    <source>
        <dbReference type="ARBA" id="ARBA00022723"/>
    </source>
</evidence>
<protein>
    <submittedName>
        <fullName evidence="6">Cytochrome c</fullName>
    </submittedName>
</protein>
<evidence type="ECO:0000313" key="6">
    <source>
        <dbReference type="EMBL" id="MBD0834791.1"/>
    </source>
</evidence>
<dbReference type="GO" id="GO:0009055">
    <property type="term" value="F:electron transfer activity"/>
    <property type="evidence" value="ECO:0007669"/>
    <property type="project" value="InterPro"/>
</dbReference>
<dbReference type="Proteomes" id="UP000602057">
    <property type="component" value="Unassembled WGS sequence"/>
</dbReference>
<keyword evidence="2 4" id="KW-0479">Metal-binding</keyword>
<proteinExistence type="predicted"/>
<evidence type="ECO:0000256" key="4">
    <source>
        <dbReference type="PROSITE-ProRule" id="PRU00433"/>
    </source>
</evidence>
<dbReference type="Pfam" id="PF00034">
    <property type="entry name" value="Cytochrom_C"/>
    <property type="match status" value="1"/>
</dbReference>
<name>A0A8J6Q695_9FLAO</name>
<dbReference type="GO" id="GO:0046872">
    <property type="term" value="F:metal ion binding"/>
    <property type="evidence" value="ECO:0007669"/>
    <property type="project" value="UniProtKB-KW"/>
</dbReference>
<feature type="domain" description="Cytochrome c" evidence="5">
    <location>
        <begin position="35"/>
        <end position="124"/>
    </location>
</feature>
<dbReference type="InterPro" id="IPR009056">
    <property type="entry name" value="Cyt_c-like_dom"/>
</dbReference>
<keyword evidence="3 4" id="KW-0408">Iron</keyword>
<dbReference type="PANTHER" id="PTHR35008:SF4">
    <property type="entry name" value="BLL4482 PROTEIN"/>
    <property type="match status" value="1"/>
</dbReference>
<dbReference type="Gene3D" id="1.10.760.10">
    <property type="entry name" value="Cytochrome c-like domain"/>
    <property type="match status" value="1"/>
</dbReference>
<dbReference type="PANTHER" id="PTHR35008">
    <property type="entry name" value="BLL4482 PROTEIN-RELATED"/>
    <property type="match status" value="1"/>
</dbReference>